<dbReference type="EMBL" id="PNBA02001085">
    <property type="protein sequence ID" value="KAG6382431.1"/>
    <property type="molecule type" value="Genomic_DNA"/>
</dbReference>
<protein>
    <recommendedName>
        <fullName evidence="4">AT-hook motif nuclear-localized protein</fullName>
    </recommendedName>
</protein>
<dbReference type="GO" id="GO:0003700">
    <property type="term" value="F:DNA-binding transcription factor activity"/>
    <property type="evidence" value="ECO:0007669"/>
    <property type="project" value="TreeGrafter"/>
</dbReference>
<dbReference type="GO" id="GO:0005634">
    <property type="term" value="C:nucleus"/>
    <property type="evidence" value="ECO:0007669"/>
    <property type="project" value="TreeGrafter"/>
</dbReference>
<keyword evidence="3" id="KW-1185">Reference proteome</keyword>
<reference evidence="2" key="2">
    <citation type="submission" date="2020-08" db="EMBL/GenBank/DDBJ databases">
        <title>Plant Genome Project.</title>
        <authorList>
            <person name="Zhang R.-G."/>
        </authorList>
    </citation>
    <scope>NUCLEOTIDE SEQUENCE</scope>
    <source>
        <strain evidence="2">Huo1</strain>
        <tissue evidence="2">Leaf</tissue>
    </source>
</reference>
<reference evidence="2" key="1">
    <citation type="submission" date="2018-01" db="EMBL/GenBank/DDBJ databases">
        <authorList>
            <person name="Mao J.F."/>
        </authorList>
    </citation>
    <scope>NUCLEOTIDE SEQUENCE</scope>
    <source>
        <strain evidence="2">Huo1</strain>
        <tissue evidence="2">Leaf</tissue>
    </source>
</reference>
<dbReference type="InterPro" id="IPR014476">
    <property type="entry name" value="AHL15-29"/>
</dbReference>
<dbReference type="PANTHER" id="PTHR31100:SF14">
    <property type="entry name" value="AT-HOOK MOTIF NUCLEAR-LOCALIZED PROTEIN 15"/>
    <property type="match status" value="1"/>
</dbReference>
<gene>
    <name evidence="2" type="ORF">SASPL_157900</name>
</gene>
<dbReference type="GO" id="GO:0003680">
    <property type="term" value="F:minor groove of adenine-thymine-rich DNA binding"/>
    <property type="evidence" value="ECO:0007669"/>
    <property type="project" value="InterPro"/>
</dbReference>
<feature type="region of interest" description="Disordered" evidence="1">
    <location>
        <begin position="1"/>
        <end position="33"/>
    </location>
</feature>
<evidence type="ECO:0000313" key="3">
    <source>
        <dbReference type="Proteomes" id="UP000298416"/>
    </source>
</evidence>
<feature type="compositionally biased region" description="Low complexity" evidence="1">
    <location>
        <begin position="7"/>
        <end position="27"/>
    </location>
</feature>
<evidence type="ECO:0000256" key="1">
    <source>
        <dbReference type="SAM" id="MobiDB-lite"/>
    </source>
</evidence>
<organism evidence="2">
    <name type="scientific">Salvia splendens</name>
    <name type="common">Scarlet sage</name>
    <dbReference type="NCBI Taxonomy" id="180675"/>
    <lineage>
        <taxon>Eukaryota</taxon>
        <taxon>Viridiplantae</taxon>
        <taxon>Streptophyta</taxon>
        <taxon>Embryophyta</taxon>
        <taxon>Tracheophyta</taxon>
        <taxon>Spermatophyta</taxon>
        <taxon>Magnoliopsida</taxon>
        <taxon>eudicotyledons</taxon>
        <taxon>Gunneridae</taxon>
        <taxon>Pentapetalae</taxon>
        <taxon>asterids</taxon>
        <taxon>lamiids</taxon>
        <taxon>Lamiales</taxon>
        <taxon>Lamiaceae</taxon>
        <taxon>Nepetoideae</taxon>
        <taxon>Mentheae</taxon>
        <taxon>Salviinae</taxon>
        <taxon>Salvia</taxon>
        <taxon>Salvia subgen. Calosphace</taxon>
        <taxon>core Calosphace</taxon>
    </lineage>
</organism>
<sequence>MIMPAITTPTKTTTKKPASPRRAPGAALAGGPGVEEPAEGPVVIAKESPNALCSHVLEIASGSDVYECLAAFVRRRRCGVSVVCGSGAVLGGAVVGALMASVPVTVIAASFTNAVYERLPLEDGEGAAPAADQTKPETALYNSEVSNDVVWAPQTCPPPY</sequence>
<accession>A0A8X8VU57</accession>
<dbReference type="SUPFAM" id="SSF117856">
    <property type="entry name" value="AF0104/ALDC/Ptd012-like"/>
    <property type="match status" value="1"/>
</dbReference>
<evidence type="ECO:0000313" key="2">
    <source>
        <dbReference type="EMBL" id="KAG6382431.1"/>
    </source>
</evidence>
<name>A0A8X8VU57_SALSN</name>
<comment type="caution">
    <text evidence="2">The sequence shown here is derived from an EMBL/GenBank/DDBJ whole genome shotgun (WGS) entry which is preliminary data.</text>
</comment>
<dbReference type="AlphaFoldDB" id="A0A8X8VU57"/>
<proteinExistence type="predicted"/>
<dbReference type="PANTHER" id="PTHR31100">
    <property type="entry name" value="AT-HOOK MOTIF NUCLEAR-LOCALIZED PROTEIN 15"/>
    <property type="match status" value="1"/>
</dbReference>
<evidence type="ECO:0008006" key="4">
    <source>
        <dbReference type="Google" id="ProtNLM"/>
    </source>
</evidence>
<dbReference type="Proteomes" id="UP000298416">
    <property type="component" value="Unassembled WGS sequence"/>
</dbReference>